<evidence type="ECO:0000313" key="4">
    <source>
        <dbReference type="Proteomes" id="UP000290288"/>
    </source>
</evidence>
<dbReference type="EMBL" id="SDEE01001491">
    <property type="protein sequence ID" value="RXW11965.1"/>
    <property type="molecule type" value="Genomic_DNA"/>
</dbReference>
<sequence length="492" mass="56203">MASTLPATVPLIKAALEADAGLLNNSVSWTRQLERLVYRPFQAVTEGDILEMALTKGPFIIVIDGLDECDDKPGMGEFIDHMLLFFEENPTIPLRIFIASRVEQHIRERLDGDGVLLCNLDSHLPEKDIEKFLESSFDSRAKRDRVIRAYVNAHGKWPTMLDMGNLLKHVGSSFILASTVFKFIVQSPTREDPLTPMARLPLTLKMNGLDGLYQKTLARSQHVPYFHDIISTITLLRRPLPIVGTAHILGIEAFQVVHVLLNLQAIVHVPGSDEQGDVTVCHKSLQDFLVTPNRSGHFFVQPSFHLRLAYYYFCTMLTNPSGYNPTPFFYHWQSFVTQIEPHSFIKQIDLFEANPPLYTWCPPTPGSFFLYAFSHSVFLEPLSSPDLCLYMLTSWSKELALGIEYPDRIKPWLESSRILPWQLGANKGFKFTKHTYEALHQDLQRASTHIHSNVLSFVQFFRDMELIAQHSYSSLNTELDPPRLAKKRCMLW</sequence>
<dbReference type="PANTHER" id="PTHR10039:SF14">
    <property type="entry name" value="NACHT DOMAIN-CONTAINING PROTEIN"/>
    <property type="match status" value="1"/>
</dbReference>
<dbReference type="PANTHER" id="PTHR10039">
    <property type="entry name" value="AMELOGENIN"/>
    <property type="match status" value="1"/>
</dbReference>
<evidence type="ECO:0000259" key="2">
    <source>
        <dbReference type="Pfam" id="PF24883"/>
    </source>
</evidence>
<dbReference type="InterPro" id="IPR056884">
    <property type="entry name" value="NPHP3-like_N"/>
</dbReference>
<keyword evidence="1" id="KW-0677">Repeat</keyword>
<name>A0A4Q2D1G6_9AGAR</name>
<proteinExistence type="predicted"/>
<reference evidence="3 4" key="1">
    <citation type="submission" date="2019-01" db="EMBL/GenBank/DDBJ databases">
        <title>Draft genome sequence of Psathyrella aberdarensis IHI B618.</title>
        <authorList>
            <person name="Buettner E."/>
            <person name="Kellner H."/>
        </authorList>
    </citation>
    <scope>NUCLEOTIDE SEQUENCE [LARGE SCALE GENOMIC DNA]</scope>
    <source>
        <strain evidence="3 4">IHI B618</strain>
    </source>
</reference>
<evidence type="ECO:0000256" key="1">
    <source>
        <dbReference type="ARBA" id="ARBA00022737"/>
    </source>
</evidence>
<protein>
    <recommendedName>
        <fullName evidence="2">Nephrocystin 3-like N-terminal domain-containing protein</fullName>
    </recommendedName>
</protein>
<accession>A0A4Q2D1G6</accession>
<dbReference type="Pfam" id="PF24883">
    <property type="entry name" value="NPHP3_N"/>
    <property type="match status" value="1"/>
</dbReference>
<keyword evidence="4" id="KW-1185">Reference proteome</keyword>
<feature type="domain" description="Nephrocystin 3-like N-terminal" evidence="2">
    <location>
        <begin position="49"/>
        <end position="101"/>
    </location>
</feature>
<dbReference type="OrthoDB" id="2675970at2759"/>
<evidence type="ECO:0000313" key="3">
    <source>
        <dbReference type="EMBL" id="RXW11965.1"/>
    </source>
</evidence>
<gene>
    <name evidence="3" type="ORF">EST38_g13891</name>
</gene>
<dbReference type="AlphaFoldDB" id="A0A4Q2D1G6"/>
<comment type="caution">
    <text evidence="3">The sequence shown here is derived from an EMBL/GenBank/DDBJ whole genome shotgun (WGS) entry which is preliminary data.</text>
</comment>
<organism evidence="3 4">
    <name type="scientific">Candolleomyces aberdarensis</name>
    <dbReference type="NCBI Taxonomy" id="2316362"/>
    <lineage>
        <taxon>Eukaryota</taxon>
        <taxon>Fungi</taxon>
        <taxon>Dikarya</taxon>
        <taxon>Basidiomycota</taxon>
        <taxon>Agaricomycotina</taxon>
        <taxon>Agaricomycetes</taxon>
        <taxon>Agaricomycetidae</taxon>
        <taxon>Agaricales</taxon>
        <taxon>Agaricineae</taxon>
        <taxon>Psathyrellaceae</taxon>
        <taxon>Candolleomyces</taxon>
    </lineage>
</organism>
<dbReference type="Proteomes" id="UP000290288">
    <property type="component" value="Unassembled WGS sequence"/>
</dbReference>